<dbReference type="InterPro" id="IPR007561">
    <property type="entry name" value="Cell_div_SepF/SepF-rel"/>
</dbReference>
<accession>A0A832RSV9</accession>
<dbReference type="InterPro" id="IPR012426">
    <property type="entry name" value="SepF_arc"/>
</dbReference>
<comment type="caution">
    <text evidence="1">The sequence shown here is derived from an EMBL/GenBank/DDBJ whole genome shotgun (WGS) entry which is preliminary data.</text>
</comment>
<keyword evidence="1" id="KW-0132">Cell division</keyword>
<sequence>MSNFVDKLFGTEKRRESTPEEFVEIDIGEYEQVLEQEPAAMYVKVADLASINDLPEIKKQIYEGNIVIINIGPLKNDKLMLERSIKELKRVCSDVRGDIVGLGEEQVIATPTGVKVDRTKLKGTGY</sequence>
<evidence type="ECO:0000313" key="1">
    <source>
        <dbReference type="EMBL" id="HIH69748.1"/>
    </source>
</evidence>
<keyword evidence="1" id="KW-0131">Cell cycle</keyword>
<dbReference type="Gene3D" id="3.30.110.150">
    <property type="entry name" value="SepF-like protein"/>
    <property type="match status" value="1"/>
</dbReference>
<dbReference type="AlphaFoldDB" id="A0A832RSV9"/>
<protein>
    <submittedName>
        <fullName evidence="1">Cell division protein SepF</fullName>
    </submittedName>
</protein>
<organism evidence="1 2">
    <name type="scientific">Methermicoccus shengliensis</name>
    <dbReference type="NCBI Taxonomy" id="660064"/>
    <lineage>
        <taxon>Archaea</taxon>
        <taxon>Methanobacteriati</taxon>
        <taxon>Methanobacteriota</taxon>
        <taxon>Stenosarchaea group</taxon>
        <taxon>Methanomicrobia</taxon>
        <taxon>Methanosarcinales</taxon>
        <taxon>Methermicoccaceae</taxon>
        <taxon>Methermicoccus</taxon>
    </lineage>
</organism>
<dbReference type="Pfam" id="PF04472">
    <property type="entry name" value="SepF"/>
    <property type="match status" value="1"/>
</dbReference>
<dbReference type="PIRSF" id="PIRSF019313">
    <property type="entry name" value="UCP019313"/>
    <property type="match status" value="1"/>
</dbReference>
<dbReference type="GO" id="GO:0051301">
    <property type="term" value="P:cell division"/>
    <property type="evidence" value="ECO:0007669"/>
    <property type="project" value="UniProtKB-KW"/>
</dbReference>
<proteinExistence type="predicted"/>
<evidence type="ECO:0000313" key="2">
    <source>
        <dbReference type="Proteomes" id="UP000600363"/>
    </source>
</evidence>
<dbReference type="InterPro" id="IPR038594">
    <property type="entry name" value="SepF-like_sf"/>
</dbReference>
<reference evidence="1" key="1">
    <citation type="journal article" date="2020" name="bioRxiv">
        <title>A rank-normalized archaeal taxonomy based on genome phylogeny resolves widespread incomplete and uneven classifications.</title>
        <authorList>
            <person name="Rinke C."/>
            <person name="Chuvochina M."/>
            <person name="Mussig A.J."/>
            <person name="Chaumeil P.-A."/>
            <person name="Waite D.W."/>
            <person name="Whitman W.B."/>
            <person name="Parks D.H."/>
            <person name="Hugenholtz P."/>
        </authorList>
    </citation>
    <scope>NUCLEOTIDE SEQUENCE</scope>
    <source>
        <strain evidence="1">UBA12518</strain>
    </source>
</reference>
<name>A0A832RSV9_9EURY</name>
<dbReference type="Proteomes" id="UP000600363">
    <property type="component" value="Unassembled WGS sequence"/>
</dbReference>
<gene>
    <name evidence="1" type="primary">sepF</name>
    <name evidence="1" type="ORF">HA299_03885</name>
</gene>
<dbReference type="EMBL" id="DUIH01000012">
    <property type="protein sequence ID" value="HIH69748.1"/>
    <property type="molecule type" value="Genomic_DNA"/>
</dbReference>